<keyword evidence="4" id="KW-0802">TPR repeat</keyword>
<evidence type="ECO:0000313" key="7">
    <source>
        <dbReference type="Proteomes" id="UP000431826"/>
    </source>
</evidence>
<dbReference type="OrthoDB" id="9815900at2"/>
<organism evidence="6 7">
    <name type="scientific">Streptomyces tubercidicus</name>
    <dbReference type="NCBI Taxonomy" id="47759"/>
    <lineage>
        <taxon>Bacteria</taxon>
        <taxon>Bacillati</taxon>
        <taxon>Actinomycetota</taxon>
        <taxon>Actinomycetes</taxon>
        <taxon>Kitasatosporales</taxon>
        <taxon>Streptomycetaceae</taxon>
        <taxon>Streptomyces</taxon>
    </lineage>
</organism>
<dbReference type="InterPro" id="IPR011990">
    <property type="entry name" value="TPR-like_helical_dom_sf"/>
</dbReference>
<dbReference type="RefSeq" id="WP_159749338.1">
    <property type="nucleotide sequence ID" value="NZ_BLIR01000003.1"/>
</dbReference>
<keyword evidence="7" id="KW-1185">Reference proteome</keyword>
<feature type="compositionally biased region" description="Basic and acidic residues" evidence="5">
    <location>
        <begin position="462"/>
        <end position="477"/>
    </location>
</feature>
<name>A0A640V3H6_9ACTN</name>
<dbReference type="Gene3D" id="1.25.40.10">
    <property type="entry name" value="Tetratricopeptide repeat domain"/>
    <property type="match status" value="1"/>
</dbReference>
<evidence type="ECO:0000256" key="3">
    <source>
        <dbReference type="ARBA" id="ARBA00022737"/>
    </source>
</evidence>
<evidence type="ECO:0000256" key="5">
    <source>
        <dbReference type="SAM" id="MobiDB-lite"/>
    </source>
</evidence>
<dbReference type="EMBL" id="BLIR01000003">
    <property type="protein sequence ID" value="GFE42142.1"/>
    <property type="molecule type" value="Genomic_DNA"/>
</dbReference>
<dbReference type="Proteomes" id="UP000431826">
    <property type="component" value="Unassembled WGS sequence"/>
</dbReference>
<accession>A0A640V3H6</accession>
<dbReference type="AlphaFoldDB" id="A0A640V3H6"/>
<dbReference type="SUPFAM" id="SSF48452">
    <property type="entry name" value="TPR-like"/>
    <property type="match status" value="1"/>
</dbReference>
<evidence type="ECO:0000256" key="4">
    <source>
        <dbReference type="ARBA" id="ARBA00022803"/>
    </source>
</evidence>
<keyword evidence="3" id="KW-0677">Repeat</keyword>
<evidence type="ECO:0000256" key="2">
    <source>
        <dbReference type="ARBA" id="ARBA00019992"/>
    </source>
</evidence>
<reference evidence="6 7" key="1">
    <citation type="submission" date="2019-12" db="EMBL/GenBank/DDBJ databases">
        <title>Whole genome shotgun sequence of Streptomyces tubercidicus NBRC 13090.</title>
        <authorList>
            <person name="Ichikawa N."/>
            <person name="Kimura A."/>
            <person name="Kitahashi Y."/>
            <person name="Komaki H."/>
            <person name="Tamura T."/>
        </authorList>
    </citation>
    <scope>NUCLEOTIDE SEQUENCE [LARGE SCALE GENOMIC DNA]</scope>
    <source>
        <strain evidence="6 7">NBRC 13090</strain>
    </source>
</reference>
<dbReference type="InterPro" id="IPR033891">
    <property type="entry name" value="TTC38"/>
</dbReference>
<feature type="region of interest" description="Disordered" evidence="5">
    <location>
        <begin position="462"/>
        <end position="483"/>
    </location>
</feature>
<dbReference type="PANTHER" id="PTHR16263:SF4">
    <property type="entry name" value="TETRATRICOPEPTIDE REPEAT PROTEIN 38"/>
    <property type="match status" value="1"/>
</dbReference>
<dbReference type="GeneID" id="96287857"/>
<evidence type="ECO:0000313" key="6">
    <source>
        <dbReference type="EMBL" id="GFE42142.1"/>
    </source>
</evidence>
<dbReference type="PANTHER" id="PTHR16263">
    <property type="entry name" value="TETRATRICOPEPTIDE REPEAT PROTEIN 38"/>
    <property type="match status" value="1"/>
</dbReference>
<protein>
    <recommendedName>
        <fullName evidence="2">Tetratricopeptide repeat protein 38</fullName>
    </recommendedName>
</protein>
<sequence>MTADRHGHLMSDTSAEALASYEQALDDLLFFRPRVAESAQAVLAAAPRSVMGQTLAAYLGVLGTEEKDAAAARDSFARFRSGLDTVGMTPRERMHLAAATAWLDGDMHGAGRILGDLTIAYPRDALALFAGHQHDFLTGDAARLRDRVGGALDAWDEDDPHHGPLLGMYAFGLEESGHYERAEEVGLAALARHPGDVWGIHSVVHTYEMRGRFTDGIRFLDARTDDWSRGSLLTVHNWWHYALYTLETGDTARVLEIYDAALHHDGSAGVAMELLDAAALLWRLYLAQDAQDAQDARSEQHAQHERHDQSARWARLADAWESRDDGPHYAFNDAHAVMAYVGSGRLAQAQRLVQDRERWVAAEPSGSNRTMTAEIGLPVCRALIAYGQHDYGAATDLLLPVRHSLHRFGGSHAQRDAIQRTLVEAAIRARRTELARTLLSERIQLRPVCPYNWSAKARLEERGGDPVRAAAARERATAQRQSG</sequence>
<evidence type="ECO:0000256" key="1">
    <source>
        <dbReference type="ARBA" id="ARBA00005857"/>
    </source>
</evidence>
<dbReference type="CDD" id="cd05804">
    <property type="entry name" value="StaR_like"/>
    <property type="match status" value="1"/>
</dbReference>
<gene>
    <name evidence="6" type="ORF">Stube_68150</name>
</gene>
<comment type="caution">
    <text evidence="6">The sequence shown here is derived from an EMBL/GenBank/DDBJ whole genome shotgun (WGS) entry which is preliminary data.</text>
</comment>
<proteinExistence type="inferred from homology"/>
<comment type="similarity">
    <text evidence="1">Belongs to the TTC38 family.</text>
</comment>